<dbReference type="PANTHER" id="PTHR34595">
    <property type="entry name" value="BLR5612 PROTEIN"/>
    <property type="match status" value="1"/>
</dbReference>
<name>A0A3N1HT50_9ACTN</name>
<dbReference type="Pfam" id="PF14403">
    <property type="entry name" value="CP_ATPgrasp_2"/>
    <property type="match status" value="1"/>
</dbReference>
<dbReference type="InterPro" id="IPR025841">
    <property type="entry name" value="CP_ATPgrasp_2"/>
</dbReference>
<dbReference type="Gene3D" id="3.40.50.11290">
    <property type="match status" value="1"/>
</dbReference>
<protein>
    <submittedName>
        <fullName evidence="2">Putative circularly permuted ATP-grasp superfamily protein</fullName>
    </submittedName>
</protein>
<accession>A0A3N1HT50</accession>
<dbReference type="EMBL" id="RJKN01000001">
    <property type="protein sequence ID" value="ROP45649.1"/>
    <property type="molecule type" value="Genomic_DNA"/>
</dbReference>
<evidence type="ECO:0000259" key="1">
    <source>
        <dbReference type="Pfam" id="PF14403"/>
    </source>
</evidence>
<dbReference type="SUPFAM" id="SSF56059">
    <property type="entry name" value="Glutathione synthetase ATP-binding domain-like"/>
    <property type="match status" value="1"/>
</dbReference>
<proteinExistence type="predicted"/>
<dbReference type="InterPro" id="IPR051680">
    <property type="entry name" value="ATP-dep_Glu-Cys_Ligase-2"/>
</dbReference>
<dbReference type="PANTHER" id="PTHR34595:SF7">
    <property type="entry name" value="SLL1039 PROTEIN"/>
    <property type="match status" value="1"/>
</dbReference>
<reference evidence="2 3" key="1">
    <citation type="journal article" date="2015" name="Stand. Genomic Sci.">
        <title>Genomic Encyclopedia of Bacterial and Archaeal Type Strains, Phase III: the genomes of soil and plant-associated and newly described type strains.</title>
        <authorList>
            <person name="Whitman W.B."/>
            <person name="Woyke T."/>
            <person name="Klenk H.P."/>
            <person name="Zhou Y."/>
            <person name="Lilburn T.G."/>
            <person name="Beck B.J."/>
            <person name="De Vos P."/>
            <person name="Vandamme P."/>
            <person name="Eisen J.A."/>
            <person name="Garrity G."/>
            <person name="Hugenholtz P."/>
            <person name="Kyrpides N.C."/>
        </authorList>
    </citation>
    <scope>NUCLEOTIDE SEQUENCE [LARGE SCALE GENOMIC DNA]</scope>
    <source>
        <strain evidence="2 3">CECT 7306</strain>
    </source>
</reference>
<dbReference type="Gene3D" id="3.30.1490.270">
    <property type="match status" value="1"/>
</dbReference>
<dbReference type="InParanoid" id="A0A3N1HT50"/>
<dbReference type="InterPro" id="IPR016450">
    <property type="entry name" value="UCP005522"/>
</dbReference>
<organism evidence="2 3">
    <name type="scientific">Pseudokineococcus lusitanus</name>
    <dbReference type="NCBI Taxonomy" id="763993"/>
    <lineage>
        <taxon>Bacteria</taxon>
        <taxon>Bacillati</taxon>
        <taxon>Actinomycetota</taxon>
        <taxon>Actinomycetes</taxon>
        <taxon>Kineosporiales</taxon>
        <taxon>Kineosporiaceae</taxon>
        <taxon>Pseudokineococcus</taxon>
    </lineage>
</organism>
<sequence>MTLLETYRRTAGTTRLGVPLVDEAVEDGRAAGAGGPGWRGAYTDVVDGWSTPEALAGTAARLDGTRVADGVVFTATVDGVDVEQPFPLDVLPRVVPADEWRHLAEGVVQRTRALEAFLGDVYGARDGRPPAVVADGVVPAWVVTESPGLRPRGPQWAAPGVPRITVSGLDLLKDGDGPWRVLEDNLRIPSGMGYAIANRAGVAAAEPGLLERAPAMLEPSEAPALLLEGLLALAPPRCRRAVPSVVVLSDGPGNSAWFEHVLLAAGMGVPVVTPADLGVDGSGVRARTAAGDVPVDVLYRRTDEDALGGLRGLEGTPLDDLLLRAVRAGRLSVANAPGNGVADDKATYAYVPAMVRYYLGEEPVLDDVRTWVLADPEMLADALPRLGELVVKPVDGYGGLGVVFGPLLDERGLADLRAEVEAGPHRFVAQQPVTFTTHPTLCGDALAPRHVDLRVFALGTADPARPVVSPAPLTRVALREGSLVVNSSAGGGSKDTWVLTDG</sequence>
<dbReference type="RefSeq" id="WP_199719838.1">
    <property type="nucleotide sequence ID" value="NZ_RJKN01000001.1"/>
</dbReference>
<comment type="caution">
    <text evidence="2">The sequence shown here is derived from an EMBL/GenBank/DDBJ whole genome shotgun (WGS) entry which is preliminary data.</text>
</comment>
<feature type="domain" description="Circularly permuted ATP-grasp type 2" evidence="1">
    <location>
        <begin position="92"/>
        <end position="477"/>
    </location>
</feature>
<dbReference type="Proteomes" id="UP000276232">
    <property type="component" value="Unassembled WGS sequence"/>
</dbReference>
<evidence type="ECO:0000313" key="3">
    <source>
        <dbReference type="Proteomes" id="UP000276232"/>
    </source>
</evidence>
<keyword evidence="3" id="KW-1185">Reference proteome</keyword>
<evidence type="ECO:0000313" key="2">
    <source>
        <dbReference type="EMBL" id="ROP45649.1"/>
    </source>
</evidence>
<dbReference type="AlphaFoldDB" id="A0A3N1HT50"/>
<dbReference type="PIRSF" id="PIRSF005522">
    <property type="entry name" value="UCP005522"/>
    <property type="match status" value="1"/>
</dbReference>
<gene>
    <name evidence="2" type="ORF">EDC03_0254</name>
</gene>